<accession>A0A8T0TC52</accession>
<proteinExistence type="predicted"/>
<keyword evidence="3" id="KW-1185">Reference proteome</keyword>
<reference evidence="2" key="1">
    <citation type="submission" date="2020-05" db="EMBL/GenBank/DDBJ databases">
        <title>WGS assembly of Panicum virgatum.</title>
        <authorList>
            <person name="Lovell J.T."/>
            <person name="Jenkins J."/>
            <person name="Shu S."/>
            <person name="Juenger T.E."/>
            <person name="Schmutz J."/>
        </authorList>
    </citation>
    <scope>NUCLEOTIDE SEQUENCE</scope>
    <source>
        <strain evidence="2">AP13</strain>
    </source>
</reference>
<name>A0A8T0TC52_PANVG</name>
<organism evidence="2 3">
    <name type="scientific">Panicum virgatum</name>
    <name type="common">Blackwell switchgrass</name>
    <dbReference type="NCBI Taxonomy" id="38727"/>
    <lineage>
        <taxon>Eukaryota</taxon>
        <taxon>Viridiplantae</taxon>
        <taxon>Streptophyta</taxon>
        <taxon>Embryophyta</taxon>
        <taxon>Tracheophyta</taxon>
        <taxon>Spermatophyta</taxon>
        <taxon>Magnoliopsida</taxon>
        <taxon>Liliopsida</taxon>
        <taxon>Poales</taxon>
        <taxon>Poaceae</taxon>
        <taxon>PACMAD clade</taxon>
        <taxon>Panicoideae</taxon>
        <taxon>Panicodae</taxon>
        <taxon>Paniceae</taxon>
        <taxon>Panicinae</taxon>
        <taxon>Panicum</taxon>
        <taxon>Panicum sect. Hiantes</taxon>
    </lineage>
</organism>
<comment type="caution">
    <text evidence="2">The sequence shown here is derived from an EMBL/GenBank/DDBJ whole genome shotgun (WGS) entry which is preliminary data.</text>
</comment>
<dbReference type="Proteomes" id="UP000823388">
    <property type="component" value="Chromosome 4K"/>
</dbReference>
<feature type="region of interest" description="Disordered" evidence="1">
    <location>
        <begin position="66"/>
        <end position="101"/>
    </location>
</feature>
<dbReference type="AlphaFoldDB" id="A0A8T0TC52"/>
<evidence type="ECO:0000313" key="3">
    <source>
        <dbReference type="Proteomes" id="UP000823388"/>
    </source>
</evidence>
<feature type="compositionally biased region" description="Basic residues" evidence="1">
    <location>
        <begin position="124"/>
        <end position="135"/>
    </location>
</feature>
<evidence type="ECO:0000313" key="2">
    <source>
        <dbReference type="EMBL" id="KAG2609372.1"/>
    </source>
</evidence>
<feature type="region of interest" description="Disordered" evidence="1">
    <location>
        <begin position="124"/>
        <end position="228"/>
    </location>
</feature>
<feature type="compositionally biased region" description="Low complexity" evidence="1">
    <location>
        <begin position="73"/>
        <end position="82"/>
    </location>
</feature>
<sequence>MVAPSCWIFFYHLQGSRNFLTSRDYRFSRRGESGTINRLSRIRSSYKWRGGNAASWLSLDSGAYGKHPRSQLPATSPSSCSRAPPPPGAHEPCSPRRPHQARLRDADLQLGACHLPVAGRPVRRRVRGRRLRGHRAALPPPPQVPARGGGRGRRGQPDDQSRGVGADDAAHSDVRVAGGPADAAGRRRPGLDHGGRNRRRGVLGLVHPPVRRGCLAPRAKPNSVDPRR</sequence>
<gene>
    <name evidence="2" type="ORF">PVAP13_4KG036558</name>
</gene>
<dbReference type="EMBL" id="CM029043">
    <property type="protein sequence ID" value="KAG2609372.1"/>
    <property type="molecule type" value="Genomic_DNA"/>
</dbReference>
<protein>
    <submittedName>
        <fullName evidence="2">Uncharacterized protein</fullName>
    </submittedName>
</protein>
<evidence type="ECO:0000256" key="1">
    <source>
        <dbReference type="SAM" id="MobiDB-lite"/>
    </source>
</evidence>